<sequence>MNFMLLPFRCEYYYKHYKSLIIIISLIFSALTMSFWLIAIYWYHDNKILSDEIGQLENAGKANHIAAQNYDKILKIRLKKEMKHSITQSILLHIVDSAGSEIILDTIVFTDDGFTITGMCTKPEIALAFSQKIKNTLKGVTINAKQGIDANRKIHTFQLSGKYEKNKSQS</sequence>
<keyword evidence="1" id="KW-0812">Transmembrane</keyword>
<keyword evidence="1" id="KW-0472">Membrane</keyword>
<protein>
    <recommendedName>
        <fullName evidence="4">Fimbrial assembly protein</fullName>
    </recommendedName>
</protein>
<dbReference type="GeneID" id="83054855"/>
<evidence type="ECO:0000313" key="2">
    <source>
        <dbReference type="EMBL" id="KAB1477835.1"/>
    </source>
</evidence>
<name>A0A833CAL6_9FIRM</name>
<keyword evidence="1" id="KW-1133">Transmembrane helix</keyword>
<dbReference type="RefSeq" id="WP_127007690.1">
    <property type="nucleotide sequence ID" value="NZ_CAUBPY010000002.1"/>
</dbReference>
<gene>
    <name evidence="2" type="ORF">F8R14_07020</name>
</gene>
<comment type="caution">
    <text evidence="2">The sequence shown here is derived from an EMBL/GenBank/DDBJ whole genome shotgun (WGS) entry which is preliminary data.</text>
</comment>
<evidence type="ECO:0008006" key="4">
    <source>
        <dbReference type="Google" id="ProtNLM"/>
    </source>
</evidence>
<reference evidence="2 3" key="1">
    <citation type="submission" date="2019-09" db="EMBL/GenBank/DDBJ databases">
        <title>Draft genome sequence of 3 type strains from the CCUG.</title>
        <authorList>
            <person name="Pineiro-Iglesias B."/>
            <person name="Tunovic T."/>
            <person name="Unosson C."/>
            <person name="Inganas E."/>
            <person name="Ohlen M."/>
            <person name="Cardew S."/>
            <person name="Jensie-Markopoulos S."/>
            <person name="Salva-Serra F."/>
            <person name="Jaen-Luchoro D."/>
            <person name="Karlsson R."/>
            <person name="Svensson-Stadler L."/>
            <person name="Chun J."/>
            <person name="Moore E."/>
        </authorList>
    </citation>
    <scope>NUCLEOTIDE SEQUENCE [LARGE SCALE GENOMIC DNA]</scope>
    <source>
        <strain evidence="2 3">CCUG 65427</strain>
    </source>
</reference>
<proteinExistence type="predicted"/>
<feature type="transmembrane region" description="Helical" evidence="1">
    <location>
        <begin position="20"/>
        <end position="43"/>
    </location>
</feature>
<dbReference type="AlphaFoldDB" id="A0A833CAL6"/>
<dbReference type="EMBL" id="WBKH01000007">
    <property type="protein sequence ID" value="KAB1477835.1"/>
    <property type="molecule type" value="Genomic_DNA"/>
</dbReference>
<evidence type="ECO:0000256" key="1">
    <source>
        <dbReference type="SAM" id="Phobius"/>
    </source>
</evidence>
<dbReference type="Proteomes" id="UP000434554">
    <property type="component" value="Unassembled WGS sequence"/>
</dbReference>
<evidence type="ECO:0000313" key="3">
    <source>
        <dbReference type="Proteomes" id="UP000434554"/>
    </source>
</evidence>
<organism evidence="2 3">
    <name type="scientific">Veillonella seminalis</name>
    <dbReference type="NCBI Taxonomy" id="1502943"/>
    <lineage>
        <taxon>Bacteria</taxon>
        <taxon>Bacillati</taxon>
        <taxon>Bacillota</taxon>
        <taxon>Negativicutes</taxon>
        <taxon>Veillonellales</taxon>
        <taxon>Veillonellaceae</taxon>
        <taxon>Veillonella</taxon>
    </lineage>
</organism>
<accession>A0A833CAL6</accession>